<accession>A0A0E9LV56</accession>
<dbReference type="OrthoDB" id="1110382at2"/>
<dbReference type="Proteomes" id="UP000032900">
    <property type="component" value="Unassembled WGS sequence"/>
</dbReference>
<reference evidence="3 4" key="1">
    <citation type="journal article" date="2015" name="Microbes Environ.">
        <title>Distribution and evolution of nitrogen fixation genes in the phylum bacteroidetes.</title>
        <authorList>
            <person name="Inoue J."/>
            <person name="Oshima K."/>
            <person name="Suda W."/>
            <person name="Sakamoto M."/>
            <person name="Iino T."/>
            <person name="Noda S."/>
            <person name="Hongoh Y."/>
            <person name="Hattori M."/>
            <person name="Ohkuma M."/>
        </authorList>
    </citation>
    <scope>NUCLEOTIDE SEQUENCE [LARGE SCALE GENOMIC DNA]</scope>
    <source>
        <strain evidence="3">JCM 15548</strain>
    </source>
</reference>
<keyword evidence="4" id="KW-1185">Reference proteome</keyword>
<dbReference type="RefSeq" id="WP_062123778.1">
    <property type="nucleotide sequence ID" value="NZ_BAZW01000009.1"/>
</dbReference>
<evidence type="ECO:0000259" key="2">
    <source>
        <dbReference type="Pfam" id="PF21348"/>
    </source>
</evidence>
<evidence type="ECO:0000313" key="4">
    <source>
        <dbReference type="Proteomes" id="UP000032900"/>
    </source>
</evidence>
<dbReference type="Pfam" id="PF21348">
    <property type="entry name" value="RGL11_C"/>
    <property type="match status" value="1"/>
</dbReference>
<dbReference type="Gene3D" id="2.60.40.10">
    <property type="entry name" value="Immunoglobulins"/>
    <property type="match status" value="1"/>
</dbReference>
<protein>
    <submittedName>
        <fullName evidence="3">Predicted rhamnogalacturonan lyase in rhamnose utilization cluster</fullName>
    </submittedName>
</protein>
<evidence type="ECO:0000313" key="3">
    <source>
        <dbReference type="EMBL" id="GAO29452.1"/>
    </source>
</evidence>
<feature type="domain" description="Rhamnogalacturonan I lyase beta-sheet" evidence="1">
    <location>
        <begin position="26"/>
        <end position="110"/>
    </location>
</feature>
<sequence length="626" mass="68338">MKKLSTLILTLLLQWMLVVPVMAQRPMEFLDRGLVAMETNNGIFLTWRMVGTDPADVGFNLYRDGEKINSSPITSKTNYRDAAGSVASMYTVETIVENGDNEWSAESEVWPLYPPVANPGKDYVPLKRIPLPPAPVRDGVAYTPGDMSVGDLTGDGRYELVFEWESNSGTHSCMDAIDLDGNHLWRVQGGPNVSTAKLNILVYDLNMDGRAEVAILSGPGTIDGKGNYLSKGVAADYDPEMVIPRPSGRLMEDPQFITVFDGLTGEEMATTEHWPPLGPVSQHDATWGDNYGHRASSLKGGVIYTLEHGPLLVYQRGVYTRVGLAAHKWDVEDGLEMVWSFDSYAAGNSAYSAQGNHSVVVGDLDGDGNDEYIYGAAAINHDGSGLYSTGFGHGDSHALADHDPYVDGLEYFQTHENNVYGISMRKAGTGEILWQVDNPGDIGRGWAADVDPRYPGSEAVGIGLGNFNKSGFVMSTDYNAYDQPLYFDGDIQKDLRNGGNINGGYSGGRHLTSWYYGASTIHSTKSDANLVADIIGDWREEVIFRENSNEAFLIFSSWFPTERKNYTLMHDPVYRMTVAVQNVGYNQPAHVGYYFPDGAPVPDIEIVKYAGSGTGFANADGQKPGG</sequence>
<comment type="caution">
    <text evidence="3">The sequence shown here is derived from an EMBL/GenBank/DDBJ whole genome shotgun (WGS) entry which is preliminary data.</text>
</comment>
<dbReference type="InterPro" id="IPR041624">
    <property type="entry name" value="RGI_lyase"/>
</dbReference>
<dbReference type="InterPro" id="IPR049366">
    <property type="entry name" value="RGL11_C"/>
</dbReference>
<dbReference type="GO" id="GO:0016829">
    <property type="term" value="F:lyase activity"/>
    <property type="evidence" value="ECO:0007669"/>
    <property type="project" value="UniProtKB-KW"/>
</dbReference>
<feature type="domain" description="Rhamnogalacturonan lyase family 11 C-terminal" evidence="2">
    <location>
        <begin position="138"/>
        <end position="598"/>
    </location>
</feature>
<dbReference type="EMBL" id="BAZW01000009">
    <property type="protein sequence ID" value="GAO29452.1"/>
    <property type="molecule type" value="Genomic_DNA"/>
</dbReference>
<evidence type="ECO:0000259" key="1">
    <source>
        <dbReference type="Pfam" id="PF18370"/>
    </source>
</evidence>
<dbReference type="STRING" id="1236989.JCM15548_11639"/>
<organism evidence="3 4">
    <name type="scientific">Geofilum rubicundum JCM 15548</name>
    <dbReference type="NCBI Taxonomy" id="1236989"/>
    <lineage>
        <taxon>Bacteria</taxon>
        <taxon>Pseudomonadati</taxon>
        <taxon>Bacteroidota</taxon>
        <taxon>Bacteroidia</taxon>
        <taxon>Marinilabiliales</taxon>
        <taxon>Marinilabiliaceae</taxon>
        <taxon>Geofilum</taxon>
    </lineage>
</organism>
<dbReference type="AlphaFoldDB" id="A0A0E9LV56"/>
<dbReference type="InterPro" id="IPR034641">
    <property type="entry name" value="RGL11"/>
</dbReference>
<dbReference type="PANTHER" id="PTHR43118:SF1">
    <property type="entry name" value="RHAMNOGALACTURONAN LYASE (EUROFUNG)"/>
    <property type="match status" value="1"/>
</dbReference>
<dbReference type="SUPFAM" id="SSF69318">
    <property type="entry name" value="Integrin alpha N-terminal domain"/>
    <property type="match status" value="1"/>
</dbReference>
<name>A0A0E9LV56_9BACT</name>
<dbReference type="InterPro" id="IPR013783">
    <property type="entry name" value="Ig-like_fold"/>
</dbReference>
<proteinExistence type="predicted"/>
<gene>
    <name evidence="3" type="ORF">JCM15548_11639</name>
</gene>
<keyword evidence="3" id="KW-0456">Lyase</keyword>
<dbReference type="Pfam" id="PF18370">
    <property type="entry name" value="RGI_lyase"/>
    <property type="match status" value="1"/>
</dbReference>
<dbReference type="InterPro" id="IPR028994">
    <property type="entry name" value="Integrin_alpha_N"/>
</dbReference>
<dbReference type="PANTHER" id="PTHR43118">
    <property type="entry name" value="RHAMNOGALACTURONAN LYASE (EUROFUNG)"/>
    <property type="match status" value="1"/>
</dbReference>